<dbReference type="InterPro" id="IPR027385">
    <property type="entry name" value="Beta-barrel_OMP"/>
</dbReference>
<dbReference type="EMBL" id="LNYY01000021">
    <property type="protein sequence ID" value="KTD67191.1"/>
    <property type="molecule type" value="Genomic_DNA"/>
</dbReference>
<feature type="domain" description="Outer membrane protein beta-barrel" evidence="3">
    <location>
        <begin position="71"/>
        <end position="240"/>
    </location>
</feature>
<dbReference type="AlphaFoldDB" id="A0A0W0ZDL8"/>
<dbReference type="Pfam" id="PF13505">
    <property type="entry name" value="OMP_b-brl"/>
    <property type="match status" value="1"/>
</dbReference>
<gene>
    <name evidence="4" type="ORF">Lste_3397</name>
</gene>
<sequence length="271" mass="30395">MHKRTKTDCFLPSFSIRSFFIICSSVMMTANVGYADPAAITPQSNPRNLSWFHPFFTFSGGVAVAKTGHAQTLNMDGDFTTYQYTPQHTHSNRMLWGGTIGTEVPVNSQWALQLGISYYRPNNFSSSGILIQGVDEQSADEFTYNYKIKSSQLFFEGKLLHSFKNIFHPYVSLGLGAAFNKASNYQTSVPPFLTFTPEFEDHKTTNFAYSLGVGIDMDLCKNWRLGVGYRYVGLGEANLDEGMLDVIPFTSTLTLPHLYMQEGIVQISYLI</sequence>
<feature type="signal peptide" evidence="2">
    <location>
        <begin position="1"/>
        <end position="35"/>
    </location>
</feature>
<evidence type="ECO:0000313" key="5">
    <source>
        <dbReference type="Proteomes" id="UP000054926"/>
    </source>
</evidence>
<dbReference type="RefSeq" id="WP_058512196.1">
    <property type="nucleotide sequence ID" value="NZ_LNYY01000021.1"/>
</dbReference>
<evidence type="ECO:0000259" key="3">
    <source>
        <dbReference type="Pfam" id="PF13505"/>
    </source>
</evidence>
<comment type="caution">
    <text evidence="4">The sequence shown here is derived from an EMBL/GenBank/DDBJ whole genome shotgun (WGS) entry which is preliminary data.</text>
</comment>
<name>A0A0W0ZDL8_9GAMM</name>
<organism evidence="4 5">
    <name type="scientific">Legionella steelei</name>
    <dbReference type="NCBI Taxonomy" id="947033"/>
    <lineage>
        <taxon>Bacteria</taxon>
        <taxon>Pseudomonadati</taxon>
        <taxon>Pseudomonadota</taxon>
        <taxon>Gammaproteobacteria</taxon>
        <taxon>Legionellales</taxon>
        <taxon>Legionellaceae</taxon>
        <taxon>Legionella</taxon>
    </lineage>
</organism>
<dbReference type="Proteomes" id="UP000054926">
    <property type="component" value="Unassembled WGS sequence"/>
</dbReference>
<keyword evidence="1 2" id="KW-0732">Signal</keyword>
<dbReference type="InterPro" id="IPR011250">
    <property type="entry name" value="OMP/PagP_B-barrel"/>
</dbReference>
<evidence type="ECO:0000256" key="1">
    <source>
        <dbReference type="ARBA" id="ARBA00022729"/>
    </source>
</evidence>
<reference evidence="4 5" key="1">
    <citation type="submission" date="2015-11" db="EMBL/GenBank/DDBJ databases">
        <title>Genomic analysis of 38 Legionella species identifies large and diverse effector repertoires.</title>
        <authorList>
            <person name="Burstein D."/>
            <person name="Amaro F."/>
            <person name="Zusman T."/>
            <person name="Lifshitz Z."/>
            <person name="Cohen O."/>
            <person name="Gilbert J.A."/>
            <person name="Pupko T."/>
            <person name="Shuman H.A."/>
            <person name="Segal G."/>
        </authorList>
    </citation>
    <scope>NUCLEOTIDE SEQUENCE [LARGE SCALE GENOMIC DNA]</scope>
    <source>
        <strain evidence="4 5">IMVS3376</strain>
    </source>
</reference>
<dbReference type="OrthoDB" id="5650700at2"/>
<dbReference type="SUPFAM" id="SSF56925">
    <property type="entry name" value="OMPA-like"/>
    <property type="match status" value="1"/>
</dbReference>
<evidence type="ECO:0000313" key="4">
    <source>
        <dbReference type="EMBL" id="KTD67191.1"/>
    </source>
</evidence>
<accession>A0A0W0ZDL8</accession>
<protein>
    <recommendedName>
        <fullName evidence="3">Outer membrane protein beta-barrel domain-containing protein</fullName>
    </recommendedName>
</protein>
<feature type="chain" id="PRO_5006918551" description="Outer membrane protein beta-barrel domain-containing protein" evidence="2">
    <location>
        <begin position="36"/>
        <end position="271"/>
    </location>
</feature>
<dbReference type="Gene3D" id="2.40.160.20">
    <property type="match status" value="1"/>
</dbReference>
<proteinExistence type="predicted"/>
<dbReference type="PATRIC" id="fig|947033.5.peg.3611"/>
<dbReference type="STRING" id="947033.Lste_3397"/>
<evidence type="ECO:0000256" key="2">
    <source>
        <dbReference type="SAM" id="SignalP"/>
    </source>
</evidence>
<keyword evidence="5" id="KW-1185">Reference proteome</keyword>